<organism evidence="1 2">
    <name type="scientific">Candidatus Roizmanbacteria bacterium CG2_30_33_16</name>
    <dbReference type="NCBI Taxonomy" id="1805340"/>
    <lineage>
        <taxon>Bacteria</taxon>
        <taxon>Candidatus Roizmaniibacteriota</taxon>
    </lineage>
</organism>
<reference evidence="1 2" key="1">
    <citation type="journal article" date="2016" name="Environ. Microbiol.">
        <title>Genomic resolution of a cold subsurface aquifer community provides metabolic insights for novel microbes adapted to high CO concentrations.</title>
        <authorList>
            <person name="Probst A.J."/>
            <person name="Castelle C.J."/>
            <person name="Singh A."/>
            <person name="Brown C.T."/>
            <person name="Anantharaman K."/>
            <person name="Sharon I."/>
            <person name="Hug L.A."/>
            <person name="Burstein D."/>
            <person name="Emerson J.B."/>
            <person name="Thomas B.C."/>
            <person name="Banfield J.F."/>
        </authorList>
    </citation>
    <scope>NUCLEOTIDE SEQUENCE [LARGE SCALE GENOMIC DNA]</scope>
    <source>
        <strain evidence="1">CG2_30_33_16</strain>
    </source>
</reference>
<evidence type="ECO:0000313" key="2">
    <source>
        <dbReference type="Proteomes" id="UP000183758"/>
    </source>
</evidence>
<comment type="caution">
    <text evidence="1">The sequence shown here is derived from an EMBL/GenBank/DDBJ whole genome shotgun (WGS) entry which is preliminary data.</text>
</comment>
<name>A0A1J5I3Q5_9BACT</name>
<proteinExistence type="predicted"/>
<dbReference type="AlphaFoldDB" id="A0A1J5I3Q5"/>
<protein>
    <recommendedName>
        <fullName evidence="3">AP2-like integrase N-terminal domain-containing protein</fullName>
    </recommendedName>
</protein>
<sequence>MFIRKVKSRKSICFQIGEKRNGRFKLIKHVGCASIDHEIEALQVKAKQELQELNPCLNNK</sequence>
<gene>
    <name evidence="1" type="ORF">AUK04_00940</name>
</gene>
<dbReference type="Proteomes" id="UP000183758">
    <property type="component" value="Unassembled WGS sequence"/>
</dbReference>
<evidence type="ECO:0000313" key="1">
    <source>
        <dbReference type="EMBL" id="OIP85864.1"/>
    </source>
</evidence>
<evidence type="ECO:0008006" key="3">
    <source>
        <dbReference type="Google" id="ProtNLM"/>
    </source>
</evidence>
<accession>A0A1J5I3Q5</accession>
<dbReference type="EMBL" id="MNZM01000022">
    <property type="protein sequence ID" value="OIP85864.1"/>
    <property type="molecule type" value="Genomic_DNA"/>
</dbReference>